<dbReference type="AlphaFoldDB" id="A0A6J4V4M4"/>
<organism evidence="2">
    <name type="scientific">uncultured Thermomicrobiales bacterium</name>
    <dbReference type="NCBI Taxonomy" id="1645740"/>
    <lineage>
        <taxon>Bacteria</taxon>
        <taxon>Pseudomonadati</taxon>
        <taxon>Thermomicrobiota</taxon>
        <taxon>Thermomicrobia</taxon>
        <taxon>Thermomicrobiales</taxon>
        <taxon>environmental samples</taxon>
    </lineage>
</organism>
<feature type="non-terminal residue" evidence="2">
    <location>
        <position position="55"/>
    </location>
</feature>
<name>A0A6J4V4M4_9BACT</name>
<sequence length="55" mass="5925">CRWWGHGLPCPSGRPVGPGVALTGTRRTTDAAGRTTPWWLAGVSSSPTGRWRRPP</sequence>
<reference evidence="2" key="1">
    <citation type="submission" date="2020-02" db="EMBL/GenBank/DDBJ databases">
        <authorList>
            <person name="Meier V. D."/>
        </authorList>
    </citation>
    <scope>NUCLEOTIDE SEQUENCE</scope>
    <source>
        <strain evidence="2">AVDCRST_MAG49</strain>
    </source>
</reference>
<dbReference type="EMBL" id="CADCWG010000233">
    <property type="protein sequence ID" value="CAA9569380.1"/>
    <property type="molecule type" value="Genomic_DNA"/>
</dbReference>
<feature type="non-terminal residue" evidence="2">
    <location>
        <position position="1"/>
    </location>
</feature>
<feature type="compositionally biased region" description="Low complexity" evidence="1">
    <location>
        <begin position="23"/>
        <end position="36"/>
    </location>
</feature>
<evidence type="ECO:0000313" key="2">
    <source>
        <dbReference type="EMBL" id="CAA9569380.1"/>
    </source>
</evidence>
<gene>
    <name evidence="2" type="ORF">AVDCRST_MAG49-3437</name>
</gene>
<protein>
    <submittedName>
        <fullName evidence="2">Uncharacterized protein</fullName>
    </submittedName>
</protein>
<evidence type="ECO:0000256" key="1">
    <source>
        <dbReference type="SAM" id="MobiDB-lite"/>
    </source>
</evidence>
<proteinExistence type="predicted"/>
<accession>A0A6J4V4M4</accession>
<feature type="region of interest" description="Disordered" evidence="1">
    <location>
        <begin position="12"/>
        <end position="55"/>
    </location>
</feature>